<dbReference type="OrthoDB" id="267048at2759"/>
<feature type="compositionally biased region" description="Basic and acidic residues" evidence="1">
    <location>
        <begin position="126"/>
        <end position="138"/>
    </location>
</feature>
<dbReference type="AlphaFoldDB" id="A0A1A6HJF7"/>
<proteinExistence type="predicted"/>
<gene>
    <name evidence="3" type="ORF">A6R68_19835</name>
</gene>
<dbReference type="Proteomes" id="UP000092124">
    <property type="component" value="Unassembled WGS sequence"/>
</dbReference>
<dbReference type="EMBL" id="LZPO01027952">
    <property type="protein sequence ID" value="OBS77777.1"/>
    <property type="molecule type" value="Genomic_DNA"/>
</dbReference>
<dbReference type="InterPro" id="IPR012604">
    <property type="entry name" value="RBM1CTR"/>
</dbReference>
<protein>
    <recommendedName>
        <fullName evidence="2">RBM1CTR domain-containing protein</fullName>
    </recommendedName>
</protein>
<keyword evidence="4" id="KW-1185">Reference proteome</keyword>
<feature type="compositionally biased region" description="Basic and acidic residues" evidence="1">
    <location>
        <begin position="321"/>
        <end position="340"/>
    </location>
</feature>
<evidence type="ECO:0000259" key="2">
    <source>
        <dbReference type="Pfam" id="PF08081"/>
    </source>
</evidence>
<reference evidence="3 4" key="1">
    <citation type="submission" date="2016-06" db="EMBL/GenBank/DDBJ databases">
        <title>The Draft Genome Sequence and Annotation of the Desert Woodrat Neotoma lepida.</title>
        <authorList>
            <person name="Campbell M."/>
            <person name="Oakeson K.F."/>
            <person name="Yandell M."/>
            <person name="Halpert J.R."/>
            <person name="Dearing D."/>
        </authorList>
    </citation>
    <scope>NUCLEOTIDE SEQUENCE [LARGE SCALE GENOMIC DNA]</scope>
    <source>
        <strain evidence="3">417</strain>
        <tissue evidence="3">Liver</tissue>
    </source>
</reference>
<feature type="domain" description="RBM1CTR" evidence="2">
    <location>
        <begin position="178"/>
        <end position="218"/>
    </location>
</feature>
<comment type="caution">
    <text evidence="3">The sequence shown here is derived from an EMBL/GenBank/DDBJ whole genome shotgun (WGS) entry which is preliminary data.</text>
</comment>
<evidence type="ECO:0000313" key="3">
    <source>
        <dbReference type="EMBL" id="OBS77777.1"/>
    </source>
</evidence>
<name>A0A1A6HJF7_NEOLE</name>
<dbReference type="Pfam" id="PF08081">
    <property type="entry name" value="RBM1CTR"/>
    <property type="match status" value="1"/>
</dbReference>
<feature type="compositionally biased region" description="Polar residues" evidence="1">
    <location>
        <begin position="224"/>
        <end position="237"/>
    </location>
</feature>
<feature type="compositionally biased region" description="Basic and acidic residues" evidence="1">
    <location>
        <begin position="391"/>
        <end position="401"/>
    </location>
</feature>
<feature type="compositionally biased region" description="Basic and acidic residues" evidence="1">
    <location>
        <begin position="348"/>
        <end position="361"/>
    </location>
</feature>
<sequence length="412" mass="47116">MQCPMANQEVQKILQTGPGYNERPMKSSKLPFMTRQADGAPSALQLMEKRASDQRKDEPSLSKDKGDGYLSNKGLLSLDGKIIKVEQARRSLESGSRRRLPPNSRARGPSRILKCGRGGSRARSHPSREEKLDDDRYTPDFNVSSTRRRFTFKRSPTSKNESPPSKRSARSALTRSSTGFRGREPRGREISRNVRRRETVSSRRDDYPLPRDDGHSSKDRRVYPSSQDTKEYASTSRGYGFRDYDRYSSRDERASNVFSEHVGYRGGQDRDYSEYSSGSSHRDTYERYGSFHVAPSARETYSGNNRYDDYSSSRDGYSGSRENHSSSRSDTYEIGYERSGRPGMYPPIDREYRERGSRQERGYSPMDRVYAPFRELYSSSSRFGSSSGGRGESRYESGGREHEAVDIIWMKP</sequence>
<feature type="compositionally biased region" description="Basic and acidic residues" evidence="1">
    <location>
        <begin position="240"/>
        <end position="254"/>
    </location>
</feature>
<feature type="region of interest" description="Disordered" evidence="1">
    <location>
        <begin position="380"/>
        <end position="401"/>
    </location>
</feature>
<organism evidence="3 4">
    <name type="scientific">Neotoma lepida</name>
    <name type="common">Desert woodrat</name>
    <dbReference type="NCBI Taxonomy" id="56216"/>
    <lineage>
        <taxon>Eukaryota</taxon>
        <taxon>Metazoa</taxon>
        <taxon>Chordata</taxon>
        <taxon>Craniata</taxon>
        <taxon>Vertebrata</taxon>
        <taxon>Euteleostomi</taxon>
        <taxon>Mammalia</taxon>
        <taxon>Eutheria</taxon>
        <taxon>Euarchontoglires</taxon>
        <taxon>Glires</taxon>
        <taxon>Rodentia</taxon>
        <taxon>Myomorpha</taxon>
        <taxon>Muroidea</taxon>
        <taxon>Cricetidae</taxon>
        <taxon>Neotominae</taxon>
        <taxon>Neotoma</taxon>
    </lineage>
</organism>
<feature type="region of interest" description="Disordered" evidence="1">
    <location>
        <begin position="88"/>
        <end position="367"/>
    </location>
</feature>
<dbReference type="STRING" id="56216.A0A1A6HJF7"/>
<accession>A0A1A6HJF7</accession>
<evidence type="ECO:0000313" key="4">
    <source>
        <dbReference type="Proteomes" id="UP000092124"/>
    </source>
</evidence>
<feature type="compositionally biased region" description="Basic and acidic residues" evidence="1">
    <location>
        <begin position="47"/>
        <end position="67"/>
    </location>
</feature>
<feature type="region of interest" description="Disordered" evidence="1">
    <location>
        <begin position="1"/>
        <end position="73"/>
    </location>
</feature>
<feature type="compositionally biased region" description="Basic and acidic residues" evidence="1">
    <location>
        <begin position="181"/>
        <end position="222"/>
    </location>
</feature>
<evidence type="ECO:0000256" key="1">
    <source>
        <dbReference type="SAM" id="MobiDB-lite"/>
    </source>
</evidence>